<dbReference type="OMA" id="KSPPLFY"/>
<dbReference type="OrthoDB" id="3229881at2759"/>
<evidence type="ECO:0000313" key="2">
    <source>
        <dbReference type="EMBL" id="EKM80290.1"/>
    </source>
</evidence>
<dbReference type="Proteomes" id="UP000008493">
    <property type="component" value="Unassembled WGS sequence"/>
</dbReference>
<sequence length="201" mass="22613">MALGFLAFCFACCLALVTAIPTFEHFNAWDTNMGSLVPGASYVEMMASKHKGNPSIKRYLNTFDEGAPGNITLWGISRRPEWFYIRQNKLYQVINSTAIYPVNVHNITGTDGYPLQLISAENHKGNRYGTWRWQGSMLFYEEGNLNNGGLFYECKLENQGRGPGVFTFLIQSRPPPDCSPLTLHGFDKILVKEQSNPAYSI</sequence>
<keyword evidence="3" id="KW-1185">Reference proteome</keyword>
<dbReference type="eggNOG" id="ENOG502R14U">
    <property type="taxonomic scope" value="Eukaryota"/>
</dbReference>
<feature type="chain" id="PRO_5003891662" evidence="1">
    <location>
        <begin position="20"/>
        <end position="201"/>
    </location>
</feature>
<name>K5XY76_AGABU</name>
<dbReference type="GeneID" id="18824011"/>
<proteinExistence type="predicted"/>
<organism evidence="2 3">
    <name type="scientific">Agaricus bisporus var. burnettii (strain JB137-S8 / ATCC MYA-4627 / FGSC 10392)</name>
    <name type="common">White button mushroom</name>
    <dbReference type="NCBI Taxonomy" id="597362"/>
    <lineage>
        <taxon>Eukaryota</taxon>
        <taxon>Fungi</taxon>
        <taxon>Dikarya</taxon>
        <taxon>Basidiomycota</taxon>
        <taxon>Agaricomycotina</taxon>
        <taxon>Agaricomycetes</taxon>
        <taxon>Agaricomycetidae</taxon>
        <taxon>Agaricales</taxon>
        <taxon>Agaricineae</taxon>
        <taxon>Agaricaceae</taxon>
        <taxon>Agaricus</taxon>
    </lineage>
</organism>
<gene>
    <name evidence="2" type="ORF">AGABI1DRAFT_113488</name>
</gene>
<dbReference type="InParanoid" id="K5XY76"/>
<evidence type="ECO:0000256" key="1">
    <source>
        <dbReference type="SAM" id="SignalP"/>
    </source>
</evidence>
<feature type="signal peptide" evidence="1">
    <location>
        <begin position="1"/>
        <end position="19"/>
    </location>
</feature>
<dbReference type="AlphaFoldDB" id="K5XY76"/>
<reference evidence="3" key="1">
    <citation type="journal article" date="2012" name="Proc. Natl. Acad. Sci. U.S.A.">
        <title>Genome sequence of the button mushroom Agaricus bisporus reveals mechanisms governing adaptation to a humic-rich ecological niche.</title>
        <authorList>
            <person name="Morin E."/>
            <person name="Kohler A."/>
            <person name="Baker A.R."/>
            <person name="Foulongne-Oriol M."/>
            <person name="Lombard V."/>
            <person name="Nagy L.G."/>
            <person name="Ohm R.A."/>
            <person name="Patyshakuliyeva A."/>
            <person name="Brun A."/>
            <person name="Aerts A.L."/>
            <person name="Bailey A.M."/>
            <person name="Billette C."/>
            <person name="Coutinho P.M."/>
            <person name="Deakin G."/>
            <person name="Doddapaneni H."/>
            <person name="Floudas D."/>
            <person name="Grimwood J."/>
            <person name="Hilden K."/>
            <person name="Kuees U."/>
            <person name="LaButti K.M."/>
            <person name="Lapidus A."/>
            <person name="Lindquist E.A."/>
            <person name="Lucas S.M."/>
            <person name="Murat C."/>
            <person name="Riley R.W."/>
            <person name="Salamov A.A."/>
            <person name="Schmutz J."/>
            <person name="Subramanian V."/>
            <person name="Woesten H.A.B."/>
            <person name="Xu J."/>
            <person name="Eastwood D.C."/>
            <person name="Foster G.D."/>
            <person name="Sonnenberg A.S."/>
            <person name="Cullen D."/>
            <person name="de Vries R.P."/>
            <person name="Lundell T."/>
            <person name="Hibbett D.S."/>
            <person name="Henrissat B."/>
            <person name="Burton K.S."/>
            <person name="Kerrigan R.W."/>
            <person name="Challen M.P."/>
            <person name="Grigoriev I.V."/>
            <person name="Martin F."/>
        </authorList>
    </citation>
    <scope>NUCLEOTIDE SEQUENCE [LARGE SCALE GENOMIC DNA]</scope>
    <source>
        <strain evidence="3">JB137-S8 / ATCC MYA-4627 / FGSC 10392</strain>
    </source>
</reference>
<dbReference type="RefSeq" id="XP_007329476.1">
    <property type="nucleotide sequence ID" value="XM_007329414.1"/>
</dbReference>
<dbReference type="HOGENOM" id="CLU_115681_0_0_1"/>
<evidence type="ECO:0000313" key="3">
    <source>
        <dbReference type="Proteomes" id="UP000008493"/>
    </source>
</evidence>
<dbReference type="EMBL" id="JH971389">
    <property type="protein sequence ID" value="EKM80290.1"/>
    <property type="molecule type" value="Genomic_DNA"/>
</dbReference>
<dbReference type="KEGG" id="abp:AGABI1DRAFT113488"/>
<protein>
    <submittedName>
        <fullName evidence="2">Uncharacterized protein</fullName>
    </submittedName>
</protein>
<accession>K5XY76</accession>
<keyword evidence="1" id="KW-0732">Signal</keyword>